<protein>
    <submittedName>
        <fullName evidence="1">Uncharacterized protein</fullName>
    </submittedName>
</protein>
<sequence length="42" mass="5326">MNKEGGWYYEQIRRRPQLYYKAKLHRKCDTRKLILKKNQEKN</sequence>
<proteinExistence type="predicted"/>
<keyword evidence="2" id="KW-1185">Reference proteome</keyword>
<accession>A0A840KDC0</accession>
<evidence type="ECO:0000313" key="2">
    <source>
        <dbReference type="Proteomes" id="UP000592180"/>
    </source>
</evidence>
<organism evidence="1 2">
    <name type="scientific">Chryseobacterium defluvii</name>
    <dbReference type="NCBI Taxonomy" id="160396"/>
    <lineage>
        <taxon>Bacteria</taxon>
        <taxon>Pseudomonadati</taxon>
        <taxon>Bacteroidota</taxon>
        <taxon>Flavobacteriia</taxon>
        <taxon>Flavobacteriales</taxon>
        <taxon>Weeksellaceae</taxon>
        <taxon>Chryseobacterium group</taxon>
        <taxon>Chryseobacterium</taxon>
    </lineage>
</organism>
<evidence type="ECO:0000313" key="1">
    <source>
        <dbReference type="EMBL" id="MBB4807391.1"/>
    </source>
</evidence>
<reference evidence="1 2" key="1">
    <citation type="submission" date="2020-08" db="EMBL/GenBank/DDBJ databases">
        <title>Functional genomics of gut bacteria from endangered species of beetles.</title>
        <authorList>
            <person name="Carlos-Shanley C."/>
        </authorList>
    </citation>
    <scope>NUCLEOTIDE SEQUENCE [LARGE SCALE GENOMIC DNA]</scope>
    <source>
        <strain evidence="1 2">S00151</strain>
    </source>
</reference>
<dbReference type="EMBL" id="JACHLE010000003">
    <property type="protein sequence ID" value="MBB4807391.1"/>
    <property type="molecule type" value="Genomic_DNA"/>
</dbReference>
<gene>
    <name evidence="1" type="ORF">HNP38_002695</name>
</gene>
<dbReference type="Proteomes" id="UP000592180">
    <property type="component" value="Unassembled WGS sequence"/>
</dbReference>
<comment type="caution">
    <text evidence="1">The sequence shown here is derived from an EMBL/GenBank/DDBJ whole genome shotgun (WGS) entry which is preliminary data.</text>
</comment>
<dbReference type="AlphaFoldDB" id="A0A840KDC0"/>
<name>A0A840KDC0_9FLAO</name>